<proteinExistence type="predicted"/>
<accession>A0ABS7TQI0</accession>
<evidence type="ECO:0000313" key="3">
    <source>
        <dbReference type="Proteomes" id="UP001139031"/>
    </source>
</evidence>
<dbReference type="RefSeq" id="WP_224192257.1">
    <property type="nucleotide sequence ID" value="NZ_JAIRAU010000016.1"/>
</dbReference>
<keyword evidence="3" id="KW-1185">Reference proteome</keyword>
<keyword evidence="1" id="KW-0732">Signal</keyword>
<dbReference type="Proteomes" id="UP001139031">
    <property type="component" value="Unassembled WGS sequence"/>
</dbReference>
<evidence type="ECO:0000256" key="1">
    <source>
        <dbReference type="SAM" id="SignalP"/>
    </source>
</evidence>
<feature type="signal peptide" evidence="1">
    <location>
        <begin position="1"/>
        <end position="20"/>
    </location>
</feature>
<reference evidence="2" key="1">
    <citation type="submission" date="2021-08" db="EMBL/GenBank/DDBJ databases">
        <authorList>
            <person name="Stevens D.C."/>
        </authorList>
    </citation>
    <scope>NUCLEOTIDE SEQUENCE</scope>
    <source>
        <strain evidence="2">DSM 53165</strain>
    </source>
</reference>
<dbReference type="EMBL" id="JAIRAU010000016">
    <property type="protein sequence ID" value="MBZ5710489.1"/>
    <property type="molecule type" value="Genomic_DNA"/>
</dbReference>
<sequence length="80" mass="8407">MRSIRSFSVIAIALSFGAIAFGARTAQANICCSAPICQQDFPPSLCDRCTPTCAEDEAPAAAEIVYDDAEQLCYVAGDAI</sequence>
<gene>
    <name evidence="2" type="ORF">K7C98_14615</name>
</gene>
<protein>
    <submittedName>
        <fullName evidence="2">Uncharacterized protein</fullName>
    </submittedName>
</protein>
<name>A0ABS7TQI0_9BACT</name>
<evidence type="ECO:0000313" key="2">
    <source>
        <dbReference type="EMBL" id="MBZ5710489.1"/>
    </source>
</evidence>
<comment type="caution">
    <text evidence="2">The sequence shown here is derived from an EMBL/GenBank/DDBJ whole genome shotgun (WGS) entry which is preliminary data.</text>
</comment>
<feature type="chain" id="PRO_5046819288" evidence="1">
    <location>
        <begin position="21"/>
        <end position="80"/>
    </location>
</feature>
<organism evidence="2 3">
    <name type="scientific">Nannocystis pusilla</name>
    <dbReference type="NCBI Taxonomy" id="889268"/>
    <lineage>
        <taxon>Bacteria</taxon>
        <taxon>Pseudomonadati</taxon>
        <taxon>Myxococcota</taxon>
        <taxon>Polyangia</taxon>
        <taxon>Nannocystales</taxon>
        <taxon>Nannocystaceae</taxon>
        <taxon>Nannocystis</taxon>
    </lineage>
</organism>